<feature type="transmembrane region" description="Helical" evidence="1">
    <location>
        <begin position="226"/>
        <end position="249"/>
    </location>
</feature>
<feature type="transmembrane region" description="Helical" evidence="1">
    <location>
        <begin position="102"/>
        <end position="128"/>
    </location>
</feature>
<feature type="transmembrane region" description="Helical" evidence="1">
    <location>
        <begin position="159"/>
        <end position="177"/>
    </location>
</feature>
<dbReference type="SUPFAM" id="SSF55753">
    <property type="entry name" value="Actin depolymerizing proteins"/>
    <property type="match status" value="1"/>
</dbReference>
<keyword evidence="1" id="KW-1133">Transmembrane helix</keyword>
<evidence type="ECO:0000313" key="2">
    <source>
        <dbReference type="EMBL" id="KKN64791.1"/>
    </source>
</evidence>
<feature type="transmembrane region" description="Helical" evidence="1">
    <location>
        <begin position="184"/>
        <end position="210"/>
    </location>
</feature>
<name>A0A0F9UUF9_9ZZZZ</name>
<accession>A0A0F9UUF9</accession>
<keyword evidence="1" id="KW-0812">Transmembrane</keyword>
<sequence length="260" mass="30472">MLRTYILNDSKSKWVEEDRHLLSHDTCVILDEENEILYLWRGPKNSKRRFKKGYMHLKELVSGFPELKPQFIMVKKNFPSEVLMKLDSMSEKFLKGGKTNLLFSRLITINIYFIILMGTIILPIISLFNLSSSLLWPNSNGNYIIINTTFQLWINFSEALTYITVTLFIINLIIGVIEIEYEVIIFSFIGFLICVGLAVYLNFDIFLFIFQEGSTLTNFLILREDIWFFLSINLISIMMFEIPSILKLISFLKTYGKFIF</sequence>
<protein>
    <submittedName>
        <fullName evidence="2">Uncharacterized protein</fullName>
    </submittedName>
</protein>
<gene>
    <name evidence="2" type="ORF">LCGC14_0487790</name>
</gene>
<evidence type="ECO:0000256" key="1">
    <source>
        <dbReference type="SAM" id="Phobius"/>
    </source>
</evidence>
<dbReference type="AlphaFoldDB" id="A0A0F9UUF9"/>
<proteinExistence type="predicted"/>
<reference evidence="2" key="1">
    <citation type="journal article" date="2015" name="Nature">
        <title>Complex archaea that bridge the gap between prokaryotes and eukaryotes.</title>
        <authorList>
            <person name="Spang A."/>
            <person name="Saw J.H."/>
            <person name="Jorgensen S.L."/>
            <person name="Zaremba-Niedzwiedzka K."/>
            <person name="Martijn J."/>
            <person name="Lind A.E."/>
            <person name="van Eijk R."/>
            <person name="Schleper C."/>
            <person name="Guy L."/>
            <person name="Ettema T.J."/>
        </authorList>
    </citation>
    <scope>NUCLEOTIDE SEQUENCE</scope>
</reference>
<dbReference type="EMBL" id="LAZR01000543">
    <property type="protein sequence ID" value="KKN64791.1"/>
    <property type="molecule type" value="Genomic_DNA"/>
</dbReference>
<comment type="caution">
    <text evidence="2">The sequence shown here is derived from an EMBL/GenBank/DDBJ whole genome shotgun (WGS) entry which is preliminary data.</text>
</comment>
<keyword evidence="1" id="KW-0472">Membrane</keyword>
<organism evidence="2">
    <name type="scientific">marine sediment metagenome</name>
    <dbReference type="NCBI Taxonomy" id="412755"/>
    <lineage>
        <taxon>unclassified sequences</taxon>
        <taxon>metagenomes</taxon>
        <taxon>ecological metagenomes</taxon>
    </lineage>
</organism>